<sequence length="140" mass="16276">MAELKTEMLMSDVQKNILLLNIVQLDLFFTFGLRQTKWFFEKDYNRVLAIVPEGAAIEGINSFGRIQARNTADKKRYGFFPHNCTWSQSTEYNGGGEVIKISDLKNIYDSFNLKDYTLDALTHIPKQFRDFYVEMSQQPS</sequence>
<dbReference type="Proteomes" id="UP000503440">
    <property type="component" value="Plasmid pB18-3"/>
</dbReference>
<name>A0A6C0Y7P4_9GAMM</name>
<protein>
    <submittedName>
        <fullName evidence="1">Uncharacterized protein</fullName>
    </submittedName>
</protein>
<proteinExistence type="predicted"/>
<reference evidence="1 2" key="1">
    <citation type="submission" date="2019-09" db="EMBL/GenBank/DDBJ databases">
        <title>Non-baumannii Acinetobacter spp. carrying blaNDM-1 isolated in China.</title>
        <authorList>
            <person name="Cui C."/>
            <person name="Chen C."/>
            <person name="Sun J."/>
            <person name="Liu Y."/>
        </authorList>
    </citation>
    <scope>NUCLEOTIDE SEQUENCE [LARGE SCALE GENOMIC DNA]</scope>
    <source>
        <strain evidence="1 2">B18</strain>
        <plasmid evidence="2">pb18-3</plasmid>
    </source>
</reference>
<dbReference type="AlphaFoldDB" id="A0A6C0Y7P4"/>
<gene>
    <name evidence="1" type="ORF">FSC09_17325</name>
</gene>
<keyword evidence="1" id="KW-0614">Plasmid</keyword>
<geneLocation type="plasmid" evidence="2">
    <name>pb18-3</name>
</geneLocation>
<evidence type="ECO:0000313" key="2">
    <source>
        <dbReference type="Proteomes" id="UP000503440"/>
    </source>
</evidence>
<organism evidence="1 2">
    <name type="scientific">Acinetobacter indicus</name>
    <dbReference type="NCBI Taxonomy" id="756892"/>
    <lineage>
        <taxon>Bacteria</taxon>
        <taxon>Pseudomonadati</taxon>
        <taxon>Pseudomonadota</taxon>
        <taxon>Gammaproteobacteria</taxon>
        <taxon>Moraxellales</taxon>
        <taxon>Moraxellaceae</taxon>
        <taxon>Acinetobacter</taxon>
    </lineage>
</organism>
<evidence type="ECO:0000313" key="1">
    <source>
        <dbReference type="EMBL" id="QIC72120.1"/>
    </source>
</evidence>
<dbReference type="RefSeq" id="WP_163146679.1">
    <property type="nucleotide sequence ID" value="NZ_CP044458.1"/>
</dbReference>
<dbReference type="EMBL" id="CP044458">
    <property type="protein sequence ID" value="QIC72120.1"/>
    <property type="molecule type" value="Genomic_DNA"/>
</dbReference>
<accession>A0A6C0Y7P4</accession>